<evidence type="ECO:0008006" key="3">
    <source>
        <dbReference type="Google" id="ProtNLM"/>
    </source>
</evidence>
<name>A0ABS8KRS6_9HYPH</name>
<reference evidence="1 2" key="1">
    <citation type="submission" date="2021-11" db="EMBL/GenBank/DDBJ databases">
        <authorList>
            <person name="Lee D.-H."/>
            <person name="Kim S.-B."/>
        </authorList>
    </citation>
    <scope>NUCLEOTIDE SEQUENCE [LARGE SCALE GENOMIC DNA]</scope>
    <source>
        <strain evidence="1 2">KCTC 52223</strain>
    </source>
</reference>
<evidence type="ECO:0000313" key="2">
    <source>
        <dbReference type="Proteomes" id="UP001198862"/>
    </source>
</evidence>
<dbReference type="Proteomes" id="UP001198862">
    <property type="component" value="Unassembled WGS sequence"/>
</dbReference>
<dbReference type="RefSeq" id="WP_230549972.1">
    <property type="nucleotide sequence ID" value="NZ_JAJISD010000002.1"/>
</dbReference>
<keyword evidence="2" id="KW-1185">Reference proteome</keyword>
<sequence length="204" mass="22895">MSRGGRSVLAIWVDIDPADAAFFEHWHSREHLEERVSCPGWLRGSRFQGVTRPDRYLLFYDAETPAAFESETYYARLRAPSEMSRAIFPKFRNTSRTVCAVEQRWGEGIGAAVLTLRMKADNVAPFDRLASPETARVDLLSGRATVGQAQTAEKDLRGTPDQQIERALVAFFWSVEAAQAARERHAPEGEVFALRHTVSKGDLV</sequence>
<evidence type="ECO:0000313" key="1">
    <source>
        <dbReference type="EMBL" id="MCC8428766.1"/>
    </source>
</evidence>
<comment type="caution">
    <text evidence="1">The sequence shown here is derived from an EMBL/GenBank/DDBJ whole genome shotgun (WGS) entry which is preliminary data.</text>
</comment>
<accession>A0ABS8KRS6</accession>
<protein>
    <recommendedName>
        <fullName evidence="3">EthD domain-containing protein</fullName>
    </recommendedName>
</protein>
<proteinExistence type="predicted"/>
<organism evidence="1 2">
    <name type="scientific">Reyranella aquatilis</name>
    <dbReference type="NCBI Taxonomy" id="2035356"/>
    <lineage>
        <taxon>Bacteria</taxon>
        <taxon>Pseudomonadati</taxon>
        <taxon>Pseudomonadota</taxon>
        <taxon>Alphaproteobacteria</taxon>
        <taxon>Hyphomicrobiales</taxon>
        <taxon>Reyranellaceae</taxon>
        <taxon>Reyranella</taxon>
    </lineage>
</organism>
<dbReference type="EMBL" id="JAJISD010000002">
    <property type="protein sequence ID" value="MCC8428766.1"/>
    <property type="molecule type" value="Genomic_DNA"/>
</dbReference>
<gene>
    <name evidence="1" type="ORF">LJ725_07315</name>
</gene>